<reference evidence="3 4" key="1">
    <citation type="submission" date="2017-06" db="EMBL/GenBank/DDBJ databases">
        <authorList>
            <person name="Kim H.J."/>
            <person name="Triplett B.A."/>
        </authorList>
    </citation>
    <scope>NUCLEOTIDE SEQUENCE [LARGE SCALE GENOMIC DNA]</scope>
    <source>
        <strain evidence="3 4">DSM 43151</strain>
    </source>
</reference>
<organism evidence="3 4">
    <name type="scientific">Actinoplanes regularis</name>
    <dbReference type="NCBI Taxonomy" id="52697"/>
    <lineage>
        <taxon>Bacteria</taxon>
        <taxon>Bacillati</taxon>
        <taxon>Actinomycetota</taxon>
        <taxon>Actinomycetes</taxon>
        <taxon>Micromonosporales</taxon>
        <taxon>Micromonosporaceae</taxon>
        <taxon>Actinoplanes</taxon>
    </lineage>
</organism>
<dbReference type="SUPFAM" id="SSF51735">
    <property type="entry name" value="NAD(P)-binding Rossmann-fold domains"/>
    <property type="match status" value="1"/>
</dbReference>
<sequence length="211" mass="22011">MRVAGKTLVVTGAGGEIGRAITLEAVRRGARVAAVDADPDALRETARQVVAPPLLSTHVADVADPAGAAGLPPVVIERWQLLDGLIHCAGAVPGIDHRPGTLHLARTFLPLLRLRPQAHLVGVVPAYRQAVHGAAKAAVEQFAEGLRAECAGTNVHVTAAFLVDEAGVVKGAYRAAREILDGMERNVARVRAGSETPLLDRLGLTRAARPA</sequence>
<dbReference type="PANTHER" id="PTHR43391">
    <property type="entry name" value="RETINOL DEHYDROGENASE-RELATED"/>
    <property type="match status" value="1"/>
</dbReference>
<evidence type="ECO:0000313" key="4">
    <source>
        <dbReference type="Proteomes" id="UP000198415"/>
    </source>
</evidence>
<dbReference type="Gene3D" id="3.40.50.720">
    <property type="entry name" value="NAD(P)-binding Rossmann-like Domain"/>
    <property type="match status" value="2"/>
</dbReference>
<accession>A0A238W6Z5</accession>
<evidence type="ECO:0000313" key="3">
    <source>
        <dbReference type="EMBL" id="SNR42064.1"/>
    </source>
</evidence>
<name>A0A238W6Z5_9ACTN</name>
<dbReference type="CDD" id="cd05233">
    <property type="entry name" value="SDR_c"/>
    <property type="match status" value="1"/>
</dbReference>
<dbReference type="OrthoDB" id="9797538at2"/>
<dbReference type="GO" id="GO:0016491">
    <property type="term" value="F:oxidoreductase activity"/>
    <property type="evidence" value="ECO:0007669"/>
    <property type="project" value="UniProtKB-KW"/>
</dbReference>
<dbReference type="PRINTS" id="PR00081">
    <property type="entry name" value="GDHRDH"/>
</dbReference>
<dbReference type="EMBL" id="FZNR01000002">
    <property type="protein sequence ID" value="SNR42064.1"/>
    <property type="molecule type" value="Genomic_DNA"/>
</dbReference>
<dbReference type="RefSeq" id="WP_089292046.1">
    <property type="nucleotide sequence ID" value="NZ_BOMU01000031.1"/>
</dbReference>
<dbReference type="PANTHER" id="PTHR43391:SF82">
    <property type="entry name" value="OXIDOREDUCTASE SADH-RELATED"/>
    <property type="match status" value="1"/>
</dbReference>
<dbReference type="InterPro" id="IPR036291">
    <property type="entry name" value="NAD(P)-bd_dom_sf"/>
</dbReference>
<keyword evidence="4" id="KW-1185">Reference proteome</keyword>
<dbReference type="Proteomes" id="UP000198415">
    <property type="component" value="Unassembled WGS sequence"/>
</dbReference>
<gene>
    <name evidence="3" type="ORF">SAMN06264365_102202</name>
</gene>
<comment type="similarity">
    <text evidence="1">Belongs to the short-chain dehydrogenases/reductases (SDR) family.</text>
</comment>
<dbReference type="AlphaFoldDB" id="A0A238W6Z5"/>
<dbReference type="Pfam" id="PF00106">
    <property type="entry name" value="adh_short"/>
    <property type="match status" value="1"/>
</dbReference>
<dbReference type="InterPro" id="IPR002347">
    <property type="entry name" value="SDR_fam"/>
</dbReference>
<protein>
    <submittedName>
        <fullName evidence="3">NADP-dependent 3-hydroxy acid dehydrogenase YdfG</fullName>
    </submittedName>
</protein>
<proteinExistence type="inferred from homology"/>
<evidence type="ECO:0000256" key="2">
    <source>
        <dbReference type="ARBA" id="ARBA00023002"/>
    </source>
</evidence>
<evidence type="ECO:0000256" key="1">
    <source>
        <dbReference type="ARBA" id="ARBA00006484"/>
    </source>
</evidence>
<keyword evidence="2" id="KW-0560">Oxidoreductase</keyword>